<gene>
    <name evidence="2" type="ORF">HAX54_000985</name>
</gene>
<evidence type="ECO:0000313" key="2">
    <source>
        <dbReference type="EMBL" id="MCD7465287.1"/>
    </source>
</evidence>
<protein>
    <submittedName>
        <fullName evidence="2">Uncharacterized protein</fullName>
    </submittedName>
</protein>
<name>A0ABS8T3Z1_DATST</name>
<reference evidence="2 3" key="1">
    <citation type="journal article" date="2021" name="BMC Genomics">
        <title>Datura genome reveals duplications of psychoactive alkaloid biosynthetic genes and high mutation rate following tissue culture.</title>
        <authorList>
            <person name="Rajewski A."/>
            <person name="Carter-House D."/>
            <person name="Stajich J."/>
            <person name="Litt A."/>
        </authorList>
    </citation>
    <scope>NUCLEOTIDE SEQUENCE [LARGE SCALE GENOMIC DNA]</scope>
    <source>
        <strain evidence="2">AR-01</strain>
    </source>
</reference>
<dbReference type="Proteomes" id="UP000823775">
    <property type="component" value="Unassembled WGS sequence"/>
</dbReference>
<keyword evidence="3" id="KW-1185">Reference proteome</keyword>
<sequence length="90" mass="9843">MKATDGQAEKRSRMEKGQGSSSPSHPAPEAEPVPPIKPPNHDDIFTLDPMVNEEGEDNDGKKGKVDSKCDTKEGDSEFSSYENEDKDSYA</sequence>
<evidence type="ECO:0000313" key="3">
    <source>
        <dbReference type="Proteomes" id="UP000823775"/>
    </source>
</evidence>
<comment type="caution">
    <text evidence="2">The sequence shown here is derived from an EMBL/GenBank/DDBJ whole genome shotgun (WGS) entry which is preliminary data.</text>
</comment>
<proteinExistence type="predicted"/>
<dbReference type="EMBL" id="JACEIK010001036">
    <property type="protein sequence ID" value="MCD7465287.1"/>
    <property type="molecule type" value="Genomic_DNA"/>
</dbReference>
<feature type="compositionally biased region" description="Basic and acidic residues" evidence="1">
    <location>
        <begin position="58"/>
        <end position="75"/>
    </location>
</feature>
<feature type="compositionally biased region" description="Pro residues" evidence="1">
    <location>
        <begin position="25"/>
        <end position="38"/>
    </location>
</feature>
<feature type="compositionally biased region" description="Basic and acidic residues" evidence="1">
    <location>
        <begin position="7"/>
        <end position="16"/>
    </location>
</feature>
<accession>A0ABS8T3Z1</accession>
<organism evidence="2 3">
    <name type="scientific">Datura stramonium</name>
    <name type="common">Jimsonweed</name>
    <name type="synonym">Common thornapple</name>
    <dbReference type="NCBI Taxonomy" id="4076"/>
    <lineage>
        <taxon>Eukaryota</taxon>
        <taxon>Viridiplantae</taxon>
        <taxon>Streptophyta</taxon>
        <taxon>Embryophyta</taxon>
        <taxon>Tracheophyta</taxon>
        <taxon>Spermatophyta</taxon>
        <taxon>Magnoliopsida</taxon>
        <taxon>eudicotyledons</taxon>
        <taxon>Gunneridae</taxon>
        <taxon>Pentapetalae</taxon>
        <taxon>asterids</taxon>
        <taxon>lamiids</taxon>
        <taxon>Solanales</taxon>
        <taxon>Solanaceae</taxon>
        <taxon>Solanoideae</taxon>
        <taxon>Datureae</taxon>
        <taxon>Datura</taxon>
    </lineage>
</organism>
<evidence type="ECO:0000256" key="1">
    <source>
        <dbReference type="SAM" id="MobiDB-lite"/>
    </source>
</evidence>
<feature type="region of interest" description="Disordered" evidence="1">
    <location>
        <begin position="1"/>
        <end position="90"/>
    </location>
</feature>